<dbReference type="EMBL" id="CP045488">
    <property type="protein sequence ID" value="QFU82841.1"/>
    <property type="molecule type" value="Genomic_DNA"/>
</dbReference>
<name>A0A5P9P3V4_9EURY</name>
<dbReference type="KEGG" id="nas:GCU68_10030"/>
<keyword evidence="1" id="KW-1133">Transmembrane helix</keyword>
<dbReference type="OrthoDB" id="163220at2157"/>
<feature type="transmembrane region" description="Helical" evidence="1">
    <location>
        <begin position="45"/>
        <end position="68"/>
    </location>
</feature>
<dbReference type="RefSeq" id="WP_152941222.1">
    <property type="nucleotide sequence ID" value="NZ_CP045488.1"/>
</dbReference>
<dbReference type="AlphaFoldDB" id="A0A5P9P3V4"/>
<sequence>MNRLESAWHWLSTHPVGAVFLVLVAIPAMIAVFSFKEVIPLPAAVFSALEVVFRLFVYAPVAAVRAVLFDPLGLDVLFSIPGVNQTVVFLTLLGFYYALSVAIVHGSRFVRHRLALERRHS</sequence>
<dbReference type="GeneID" id="42301385"/>
<keyword evidence="1" id="KW-0472">Membrane</keyword>
<organism evidence="2 3">
    <name type="scientific">Natronorubrum aibiense</name>
    <dbReference type="NCBI Taxonomy" id="348826"/>
    <lineage>
        <taxon>Archaea</taxon>
        <taxon>Methanobacteriati</taxon>
        <taxon>Methanobacteriota</taxon>
        <taxon>Stenosarchaea group</taxon>
        <taxon>Halobacteria</taxon>
        <taxon>Halobacteriales</taxon>
        <taxon>Natrialbaceae</taxon>
        <taxon>Natronorubrum</taxon>
    </lineage>
</organism>
<feature type="transmembrane region" description="Helical" evidence="1">
    <location>
        <begin position="12"/>
        <end position="33"/>
    </location>
</feature>
<evidence type="ECO:0000313" key="2">
    <source>
        <dbReference type="EMBL" id="QFU82841.1"/>
    </source>
</evidence>
<feature type="transmembrane region" description="Helical" evidence="1">
    <location>
        <begin position="88"/>
        <end position="110"/>
    </location>
</feature>
<reference evidence="2 3" key="1">
    <citation type="journal article" date="2007" name="Int. J. Syst. Evol. Microbiol.">
        <title>Natronorubrum sulfidifaciens sp. nov., an extremely haloalkaliphilic archaeon isolated from Aiding salt lake in Xin-Jiang, China.</title>
        <authorList>
            <person name="Cui H.L."/>
            <person name="Tohty D."/>
            <person name="Liu H.C."/>
            <person name="Liu S.J."/>
            <person name="Oren A."/>
            <person name="Zhou P.J."/>
        </authorList>
    </citation>
    <scope>NUCLEOTIDE SEQUENCE [LARGE SCALE GENOMIC DNA]</scope>
    <source>
        <strain evidence="2 3">7-3</strain>
    </source>
</reference>
<keyword evidence="3" id="KW-1185">Reference proteome</keyword>
<keyword evidence="1" id="KW-0812">Transmembrane</keyword>
<proteinExistence type="predicted"/>
<evidence type="ECO:0000313" key="3">
    <source>
        <dbReference type="Proteomes" id="UP000326170"/>
    </source>
</evidence>
<gene>
    <name evidence="2" type="ORF">GCU68_10030</name>
</gene>
<evidence type="ECO:0000256" key="1">
    <source>
        <dbReference type="SAM" id="Phobius"/>
    </source>
</evidence>
<protein>
    <submittedName>
        <fullName evidence="2">Uncharacterized protein</fullName>
    </submittedName>
</protein>
<accession>A0A5P9P3V4</accession>
<dbReference type="Proteomes" id="UP000326170">
    <property type="component" value="Chromosome"/>
</dbReference>